<accession>A0AAN8RBN6</accession>
<dbReference type="EMBL" id="JAVHNR010000006">
    <property type="protein sequence ID" value="KAK6339891.1"/>
    <property type="molecule type" value="Genomic_DNA"/>
</dbReference>
<evidence type="ECO:0000313" key="2">
    <source>
        <dbReference type="EMBL" id="KAK6339891.1"/>
    </source>
</evidence>
<gene>
    <name evidence="2" type="ORF">TWF718_009279</name>
</gene>
<reference evidence="2 3" key="1">
    <citation type="submission" date="2019-10" db="EMBL/GenBank/DDBJ databases">
        <authorList>
            <person name="Palmer J.M."/>
        </authorList>
    </citation>
    <scope>NUCLEOTIDE SEQUENCE [LARGE SCALE GENOMIC DNA]</scope>
    <source>
        <strain evidence="2 3">TWF718</strain>
    </source>
</reference>
<feature type="region of interest" description="Disordered" evidence="1">
    <location>
        <begin position="109"/>
        <end position="140"/>
    </location>
</feature>
<feature type="compositionally biased region" description="Low complexity" evidence="1">
    <location>
        <begin position="11"/>
        <end position="20"/>
    </location>
</feature>
<protein>
    <submittedName>
        <fullName evidence="2">Uncharacterized protein</fullName>
    </submittedName>
</protein>
<feature type="region of interest" description="Disordered" evidence="1">
    <location>
        <begin position="293"/>
        <end position="314"/>
    </location>
</feature>
<feature type="compositionally biased region" description="Basic and acidic residues" evidence="1">
    <location>
        <begin position="42"/>
        <end position="56"/>
    </location>
</feature>
<keyword evidence="3" id="KW-1185">Reference proteome</keyword>
<dbReference type="AlphaFoldDB" id="A0AAN8RBN6"/>
<proteinExistence type="predicted"/>
<evidence type="ECO:0000256" key="1">
    <source>
        <dbReference type="SAM" id="MobiDB-lite"/>
    </source>
</evidence>
<organism evidence="2 3">
    <name type="scientific">Orbilia javanica</name>
    <dbReference type="NCBI Taxonomy" id="47235"/>
    <lineage>
        <taxon>Eukaryota</taxon>
        <taxon>Fungi</taxon>
        <taxon>Dikarya</taxon>
        <taxon>Ascomycota</taxon>
        <taxon>Pezizomycotina</taxon>
        <taxon>Orbiliomycetes</taxon>
        <taxon>Orbiliales</taxon>
        <taxon>Orbiliaceae</taxon>
        <taxon>Orbilia</taxon>
    </lineage>
</organism>
<dbReference type="Proteomes" id="UP001313282">
    <property type="component" value="Unassembled WGS sequence"/>
</dbReference>
<name>A0AAN8RBN6_9PEZI</name>
<evidence type="ECO:0000313" key="3">
    <source>
        <dbReference type="Proteomes" id="UP001313282"/>
    </source>
</evidence>
<comment type="caution">
    <text evidence="2">The sequence shown here is derived from an EMBL/GenBank/DDBJ whole genome shotgun (WGS) entry which is preliminary data.</text>
</comment>
<feature type="compositionally biased region" description="Gly residues" evidence="1">
    <location>
        <begin position="125"/>
        <end position="136"/>
    </location>
</feature>
<feature type="region of interest" description="Disordered" evidence="1">
    <location>
        <begin position="1"/>
        <end position="62"/>
    </location>
</feature>
<sequence length="332" mass="35733">MKTSGDRNGASSPGRPSSSGRVRKRGSGVEKPTRTPRRAMRRSSETPRRINERQLDDIEGQLGDRIQPVVNLYTSPGQVDSPLNNHGELENAEAGGIILDDQVYNSLGDQGDNRNEPRNIAVDSGPGGIGSVGRGPGNRVNTAVRTNNVMNIENNGTFVRGSARGSISDVSIWEGSSGQGCHHPSGMMELFLENIPAILGSSPRLPPQELLGYRNGTGIDPYGHPIDPRDRDTPEEPPVISWAQQIQDLTLQSAGSHIIEEEGGGENFECRSMDVTMSSGTALGDVGFVSGNFPPSNTEDFPEIPLGDDMSEESDTDILQAYHSMPGREFDQ</sequence>